<evidence type="ECO:0000256" key="6">
    <source>
        <dbReference type="ARBA" id="ARBA00023315"/>
    </source>
</evidence>
<dbReference type="SUPFAM" id="SSF53383">
    <property type="entry name" value="PLP-dependent transferases"/>
    <property type="match status" value="1"/>
</dbReference>
<evidence type="ECO:0000256" key="3">
    <source>
        <dbReference type="ARBA" id="ARBA00013220"/>
    </source>
</evidence>
<dbReference type="GO" id="GO:0016020">
    <property type="term" value="C:membrane"/>
    <property type="evidence" value="ECO:0007669"/>
    <property type="project" value="GOC"/>
</dbReference>
<gene>
    <name evidence="12" type="ORF">CHIRRI_LOCUS1333</name>
</gene>
<dbReference type="AlphaFoldDB" id="A0A9N9RK52"/>
<dbReference type="Gene3D" id="3.90.1150.10">
    <property type="entry name" value="Aspartate Aminotransferase, domain 1"/>
    <property type="match status" value="1"/>
</dbReference>
<dbReference type="EC" id="2.3.1.50" evidence="3"/>
<dbReference type="GO" id="GO:0004758">
    <property type="term" value="F:serine C-palmitoyltransferase activity"/>
    <property type="evidence" value="ECO:0007669"/>
    <property type="project" value="UniProtKB-EC"/>
</dbReference>
<comment type="similarity">
    <text evidence="2 8">Belongs to the class-II pyridoxal-phosphate-dependent aminotransferase family.</text>
</comment>
<keyword evidence="4" id="KW-0808">Transferase</keyword>
<comment type="catalytic activity">
    <reaction evidence="7">
        <text>L-serine + hexadecanoyl-CoA + H(+) = 3-oxosphinganine + CO2 + CoA</text>
        <dbReference type="Rhea" id="RHEA:14761"/>
        <dbReference type="ChEBI" id="CHEBI:15378"/>
        <dbReference type="ChEBI" id="CHEBI:16526"/>
        <dbReference type="ChEBI" id="CHEBI:33384"/>
        <dbReference type="ChEBI" id="CHEBI:57287"/>
        <dbReference type="ChEBI" id="CHEBI:57379"/>
        <dbReference type="ChEBI" id="CHEBI:58299"/>
        <dbReference type="EC" id="2.3.1.50"/>
    </reaction>
</comment>
<dbReference type="GO" id="GO:0030170">
    <property type="term" value="F:pyridoxal phosphate binding"/>
    <property type="evidence" value="ECO:0007669"/>
    <property type="project" value="InterPro"/>
</dbReference>
<dbReference type="GO" id="GO:0046513">
    <property type="term" value="P:ceramide biosynthetic process"/>
    <property type="evidence" value="ECO:0007669"/>
    <property type="project" value="TreeGrafter"/>
</dbReference>
<dbReference type="OrthoDB" id="65434at2759"/>
<feature type="domain" description="Aminotransferase class I/classII large" evidence="11">
    <location>
        <begin position="158"/>
        <end position="516"/>
    </location>
</feature>
<dbReference type="InterPro" id="IPR004839">
    <property type="entry name" value="Aminotransferase_I/II_large"/>
</dbReference>
<dbReference type="InterPro" id="IPR015422">
    <property type="entry name" value="PyrdxlP-dep_Trfase_small"/>
</dbReference>
<dbReference type="EMBL" id="OU895877">
    <property type="protein sequence ID" value="CAG9798350.1"/>
    <property type="molecule type" value="Genomic_DNA"/>
</dbReference>
<dbReference type="Pfam" id="PF00155">
    <property type="entry name" value="Aminotran_1_2"/>
    <property type="match status" value="1"/>
</dbReference>
<protein>
    <recommendedName>
        <fullName evidence="3">serine C-palmitoyltransferase</fullName>
        <ecNumber evidence="3">2.3.1.50</ecNumber>
    </recommendedName>
</protein>
<keyword evidence="5 8" id="KW-0663">Pyridoxal phosphate</keyword>
<name>A0A9N9RK52_9DIPT</name>
<evidence type="ECO:0000256" key="10">
    <source>
        <dbReference type="SAM" id="Phobius"/>
    </source>
</evidence>
<keyword evidence="10" id="KW-0812">Transmembrane</keyword>
<dbReference type="InterPro" id="IPR015424">
    <property type="entry name" value="PyrdxlP-dep_Trfase"/>
</dbReference>
<keyword evidence="10" id="KW-1133">Transmembrane helix</keyword>
<keyword evidence="13" id="KW-1185">Reference proteome</keyword>
<dbReference type="GO" id="GO:0046512">
    <property type="term" value="P:sphingosine biosynthetic process"/>
    <property type="evidence" value="ECO:0007669"/>
    <property type="project" value="TreeGrafter"/>
</dbReference>
<evidence type="ECO:0000256" key="2">
    <source>
        <dbReference type="ARBA" id="ARBA00008392"/>
    </source>
</evidence>
<dbReference type="CDD" id="cd06454">
    <property type="entry name" value="KBL_like"/>
    <property type="match status" value="1"/>
</dbReference>
<evidence type="ECO:0000256" key="7">
    <source>
        <dbReference type="ARBA" id="ARBA00048528"/>
    </source>
</evidence>
<dbReference type="InterPro" id="IPR001917">
    <property type="entry name" value="Aminotrans_II_pyridoxalP_BS"/>
</dbReference>
<dbReference type="PROSITE" id="PS00599">
    <property type="entry name" value="AA_TRANSFER_CLASS_2"/>
    <property type="match status" value="1"/>
</dbReference>
<dbReference type="GO" id="GO:0017059">
    <property type="term" value="C:serine palmitoyltransferase complex"/>
    <property type="evidence" value="ECO:0007669"/>
    <property type="project" value="TreeGrafter"/>
</dbReference>
<evidence type="ECO:0000259" key="11">
    <source>
        <dbReference type="Pfam" id="PF00155"/>
    </source>
</evidence>
<feature type="region of interest" description="Disordered" evidence="9">
    <location>
        <begin position="1"/>
        <end position="22"/>
    </location>
</feature>
<comment type="cofactor">
    <cofactor evidence="1 8">
        <name>pyridoxal 5'-phosphate</name>
        <dbReference type="ChEBI" id="CHEBI:597326"/>
    </cofactor>
</comment>
<dbReference type="PANTHER" id="PTHR13693:SF3">
    <property type="entry name" value="LD36009P"/>
    <property type="match status" value="1"/>
</dbReference>
<dbReference type="Gene3D" id="3.40.640.10">
    <property type="entry name" value="Type I PLP-dependent aspartate aminotransferase-like (Major domain)"/>
    <property type="match status" value="1"/>
</dbReference>
<dbReference type="InterPro" id="IPR050087">
    <property type="entry name" value="AON_synthase_class-II"/>
</dbReference>
<evidence type="ECO:0000256" key="5">
    <source>
        <dbReference type="ARBA" id="ARBA00022898"/>
    </source>
</evidence>
<dbReference type="PANTHER" id="PTHR13693">
    <property type="entry name" value="CLASS II AMINOTRANSFERASE/8-AMINO-7-OXONONANOATE SYNTHASE"/>
    <property type="match status" value="1"/>
</dbReference>
<keyword evidence="6" id="KW-0012">Acyltransferase</keyword>
<sequence>MKNRKFVNSDIEPKKNGIHHTNGYRSSENIIKSKLTNEHQDNNVATDKYKSIHDSKESFEEAPLITACLTYFGFYLLMIIGYINQLFFEPKVATEKNRDGYVPLFDSFERFYLRYVYRRVKDCWNRPICSCPADTLVLKDRITPDFGWSFEFTGTTTKCLNLGSYNYLGFAQTSGPCAEDSIKSIEKYGIATCNARRELGTNALHIELEELTAKFFGVEDAIVFGMGFATNALNLPSLLSPGCLVVSDEKNHASIILGLRLSGATIKVYKHNNVKHMEKVIVDSIAYGQKNGKPWKKILIILEGVFSMEGSIVKLPQIVEIKKKYGAYIYLDEAHSIGATGSHGRGVTDFYGVDPKDIDILMGTFTKSFGSAGGYIAGSKSLINFLRANSHAHCYASSMAPAVTQQILTSMKIIMGLDGTNEGKKRIDQLARNTRYFRKRLAQIGVITYGHEDSPVVPMLVYLFSKIGAVVRTLTTRNIAVVGAGFPATPIMEGRIRFCLSAAHSKDQLDYALSVIDEIGDKLGLKYSRKPKDPNPIEY</sequence>
<dbReference type="Proteomes" id="UP001153620">
    <property type="component" value="Chromosome 1"/>
</dbReference>
<evidence type="ECO:0000313" key="12">
    <source>
        <dbReference type="EMBL" id="CAG9798350.1"/>
    </source>
</evidence>
<dbReference type="InterPro" id="IPR015421">
    <property type="entry name" value="PyrdxlP-dep_Trfase_major"/>
</dbReference>
<feature type="transmembrane region" description="Helical" evidence="10">
    <location>
        <begin position="64"/>
        <end position="83"/>
    </location>
</feature>
<evidence type="ECO:0000256" key="4">
    <source>
        <dbReference type="ARBA" id="ARBA00022679"/>
    </source>
</evidence>
<evidence type="ECO:0000256" key="8">
    <source>
        <dbReference type="RuleBase" id="RU003693"/>
    </source>
</evidence>
<evidence type="ECO:0000256" key="1">
    <source>
        <dbReference type="ARBA" id="ARBA00001933"/>
    </source>
</evidence>
<proteinExistence type="inferred from homology"/>
<evidence type="ECO:0000313" key="13">
    <source>
        <dbReference type="Proteomes" id="UP001153620"/>
    </source>
</evidence>
<evidence type="ECO:0000256" key="9">
    <source>
        <dbReference type="SAM" id="MobiDB-lite"/>
    </source>
</evidence>
<reference evidence="12" key="2">
    <citation type="submission" date="2022-10" db="EMBL/GenBank/DDBJ databases">
        <authorList>
            <consortium name="ENA_rothamsted_submissions"/>
            <consortium name="culmorum"/>
            <person name="King R."/>
        </authorList>
    </citation>
    <scope>NUCLEOTIDE SEQUENCE</scope>
</reference>
<keyword evidence="10" id="KW-0472">Membrane</keyword>
<reference evidence="12" key="1">
    <citation type="submission" date="2022-01" db="EMBL/GenBank/DDBJ databases">
        <authorList>
            <person name="King R."/>
        </authorList>
    </citation>
    <scope>NUCLEOTIDE SEQUENCE</scope>
</reference>
<accession>A0A9N9RK52</accession>
<organism evidence="12 13">
    <name type="scientific">Chironomus riparius</name>
    <dbReference type="NCBI Taxonomy" id="315576"/>
    <lineage>
        <taxon>Eukaryota</taxon>
        <taxon>Metazoa</taxon>
        <taxon>Ecdysozoa</taxon>
        <taxon>Arthropoda</taxon>
        <taxon>Hexapoda</taxon>
        <taxon>Insecta</taxon>
        <taxon>Pterygota</taxon>
        <taxon>Neoptera</taxon>
        <taxon>Endopterygota</taxon>
        <taxon>Diptera</taxon>
        <taxon>Nematocera</taxon>
        <taxon>Chironomoidea</taxon>
        <taxon>Chironomidae</taxon>
        <taxon>Chironominae</taxon>
        <taxon>Chironomus</taxon>
    </lineage>
</organism>